<name>A0A0E0CTZ7_9ORYZ</name>
<feature type="region of interest" description="Disordered" evidence="2">
    <location>
        <begin position="125"/>
        <end position="150"/>
    </location>
</feature>
<dbReference type="Gramene" id="OMERI03G00780.1">
    <property type="protein sequence ID" value="OMERI03G00780.1"/>
    <property type="gene ID" value="OMERI03G00780"/>
</dbReference>
<protein>
    <submittedName>
        <fullName evidence="3">Uncharacterized protein</fullName>
    </submittedName>
</protein>
<evidence type="ECO:0000256" key="1">
    <source>
        <dbReference type="SAM" id="Coils"/>
    </source>
</evidence>
<reference evidence="3" key="2">
    <citation type="submission" date="2018-05" db="EMBL/GenBank/DDBJ databases">
        <title>OmerRS3 (Oryza meridionalis Reference Sequence Version 3).</title>
        <authorList>
            <person name="Zhang J."/>
            <person name="Kudrna D."/>
            <person name="Lee S."/>
            <person name="Talag J."/>
            <person name="Welchert J."/>
            <person name="Wing R.A."/>
        </authorList>
    </citation>
    <scope>NUCLEOTIDE SEQUENCE [LARGE SCALE GENOMIC DNA]</scope>
    <source>
        <strain evidence="3">OR44</strain>
    </source>
</reference>
<accession>A0A0E0CTZ7</accession>
<keyword evidence="1" id="KW-0175">Coiled coil</keyword>
<organism evidence="3">
    <name type="scientific">Oryza meridionalis</name>
    <dbReference type="NCBI Taxonomy" id="40149"/>
    <lineage>
        <taxon>Eukaryota</taxon>
        <taxon>Viridiplantae</taxon>
        <taxon>Streptophyta</taxon>
        <taxon>Embryophyta</taxon>
        <taxon>Tracheophyta</taxon>
        <taxon>Spermatophyta</taxon>
        <taxon>Magnoliopsida</taxon>
        <taxon>Liliopsida</taxon>
        <taxon>Poales</taxon>
        <taxon>Poaceae</taxon>
        <taxon>BOP clade</taxon>
        <taxon>Oryzoideae</taxon>
        <taxon>Oryzeae</taxon>
        <taxon>Oryzinae</taxon>
        <taxon>Oryza</taxon>
    </lineage>
</organism>
<dbReference type="AlphaFoldDB" id="A0A0E0CTZ7"/>
<evidence type="ECO:0000313" key="4">
    <source>
        <dbReference type="Proteomes" id="UP000008021"/>
    </source>
</evidence>
<dbReference type="Gramene" id="OMERI03G00780.3">
    <property type="protein sequence ID" value="OMERI03G00780.3"/>
    <property type="gene ID" value="OMERI03G00780"/>
</dbReference>
<feature type="coiled-coil region" evidence="1">
    <location>
        <begin position="4"/>
        <end position="31"/>
    </location>
</feature>
<reference evidence="3" key="1">
    <citation type="submission" date="2015-04" db="UniProtKB">
        <authorList>
            <consortium name="EnsemblPlants"/>
        </authorList>
    </citation>
    <scope>IDENTIFICATION</scope>
</reference>
<evidence type="ECO:0000313" key="3">
    <source>
        <dbReference type="EnsemblPlants" id="OMERI03G00780.1"/>
    </source>
</evidence>
<dbReference type="Proteomes" id="UP000008021">
    <property type="component" value="Chromosome 3"/>
</dbReference>
<dbReference type="HOGENOM" id="CLU_1743425_0_0_1"/>
<evidence type="ECO:0000256" key="2">
    <source>
        <dbReference type="SAM" id="MobiDB-lite"/>
    </source>
</evidence>
<feature type="compositionally biased region" description="Low complexity" evidence="2">
    <location>
        <begin position="127"/>
        <end position="141"/>
    </location>
</feature>
<proteinExistence type="predicted"/>
<dbReference type="EnsemblPlants" id="OMERI03G00780.1">
    <property type="protein sequence ID" value="OMERI03G00780.1"/>
    <property type="gene ID" value="OMERI03G00780"/>
</dbReference>
<dbReference type="EnsemblPlants" id="OMERI03G00780.3">
    <property type="protein sequence ID" value="OMERI03G00780.3"/>
    <property type="gene ID" value="OMERI03G00780"/>
</dbReference>
<sequence length="150" mass="16860">MEFHQLATTALASLNKEKKRTEENKFKLSERLLLQTFLDQTETSLKKYAHLNFYAGTGSEKVLVFAEFHTDAVGDNEPDEWGLSSCKLLRKNYHRGTASSWLLAAVARSCAESPWTPLLLPQRQISRRPSASAVPSPSPWRAPRDGERGS</sequence>
<keyword evidence="4" id="KW-1185">Reference proteome</keyword>